<comment type="caution">
    <text evidence="2">The sequence shown here is derived from an EMBL/GenBank/DDBJ whole genome shotgun (WGS) entry which is preliminary data.</text>
</comment>
<dbReference type="Gene3D" id="3.40.50.720">
    <property type="entry name" value="NAD(P)-binding Rossmann-like Domain"/>
    <property type="match status" value="1"/>
</dbReference>
<accession>X1R3D4</accession>
<dbReference type="InterPro" id="IPR050721">
    <property type="entry name" value="Trk_Ktr_HKT_K-transport"/>
</dbReference>
<reference evidence="2" key="1">
    <citation type="journal article" date="2014" name="Front. Microbiol.">
        <title>High frequency of phylogenetically diverse reductive dehalogenase-homologous genes in deep subseafloor sedimentary metagenomes.</title>
        <authorList>
            <person name="Kawai M."/>
            <person name="Futagami T."/>
            <person name="Toyoda A."/>
            <person name="Takaki Y."/>
            <person name="Nishi S."/>
            <person name="Hori S."/>
            <person name="Arai W."/>
            <person name="Tsubouchi T."/>
            <person name="Morono Y."/>
            <person name="Uchiyama I."/>
            <person name="Ito T."/>
            <person name="Fujiyama A."/>
            <person name="Inagaki F."/>
            <person name="Takami H."/>
        </authorList>
    </citation>
    <scope>NUCLEOTIDE SEQUENCE</scope>
    <source>
        <strain evidence="2">Expedition CK06-06</strain>
    </source>
</reference>
<evidence type="ECO:0000259" key="1">
    <source>
        <dbReference type="PROSITE" id="PS51201"/>
    </source>
</evidence>
<dbReference type="AlphaFoldDB" id="X1R3D4"/>
<dbReference type="Pfam" id="PF02254">
    <property type="entry name" value="TrkA_N"/>
    <property type="match status" value="1"/>
</dbReference>
<dbReference type="PANTHER" id="PTHR43833:SF9">
    <property type="entry name" value="POTASSIUM CHANNEL PROTEIN YUGO-RELATED"/>
    <property type="match status" value="1"/>
</dbReference>
<dbReference type="InterPro" id="IPR036291">
    <property type="entry name" value="NAD(P)-bd_dom_sf"/>
</dbReference>
<feature type="domain" description="RCK N-terminal" evidence="1">
    <location>
        <begin position="9"/>
        <end position="126"/>
    </location>
</feature>
<dbReference type="PANTHER" id="PTHR43833">
    <property type="entry name" value="POTASSIUM CHANNEL PROTEIN 2-RELATED-RELATED"/>
    <property type="match status" value="1"/>
</dbReference>
<proteinExistence type="predicted"/>
<feature type="non-terminal residue" evidence="2">
    <location>
        <position position="182"/>
    </location>
</feature>
<organism evidence="2">
    <name type="scientific">marine sediment metagenome</name>
    <dbReference type="NCBI Taxonomy" id="412755"/>
    <lineage>
        <taxon>unclassified sequences</taxon>
        <taxon>metagenomes</taxon>
        <taxon>ecological metagenomes</taxon>
    </lineage>
</organism>
<sequence length="182" mass="20240">MERSISKLKKHVVIAGYGRMGEVVCRELNEKKVDFIVIENSPQQFAKAEEKGLHVLQANATDEEALKAAGIKRAKAFVSLLSSDADNMFTVMIAKDLNPSINIITRAFDPINEKKLCRIGAYRVISPYTLVSKRIVQTVLKPNVVDFFDIMVRSETLSLSIEEITISGNSPLMGKKIRESGL</sequence>
<dbReference type="GO" id="GO:0006813">
    <property type="term" value="P:potassium ion transport"/>
    <property type="evidence" value="ECO:0007669"/>
    <property type="project" value="InterPro"/>
</dbReference>
<dbReference type="PROSITE" id="PS51201">
    <property type="entry name" value="RCK_N"/>
    <property type="match status" value="1"/>
</dbReference>
<name>X1R3D4_9ZZZZ</name>
<dbReference type="InterPro" id="IPR003148">
    <property type="entry name" value="RCK_N"/>
</dbReference>
<dbReference type="EMBL" id="BARV01039519">
    <property type="protein sequence ID" value="GAI57625.1"/>
    <property type="molecule type" value="Genomic_DNA"/>
</dbReference>
<gene>
    <name evidence="2" type="ORF">S06H3_60548</name>
</gene>
<evidence type="ECO:0000313" key="2">
    <source>
        <dbReference type="EMBL" id="GAI57625.1"/>
    </source>
</evidence>
<protein>
    <recommendedName>
        <fullName evidence="1">RCK N-terminal domain-containing protein</fullName>
    </recommendedName>
</protein>
<dbReference type="SUPFAM" id="SSF51735">
    <property type="entry name" value="NAD(P)-binding Rossmann-fold domains"/>
    <property type="match status" value="1"/>
</dbReference>